<evidence type="ECO:0008006" key="4">
    <source>
        <dbReference type="Google" id="ProtNLM"/>
    </source>
</evidence>
<name>A0A4Z1I570_9HELO</name>
<evidence type="ECO:0000313" key="3">
    <source>
        <dbReference type="Proteomes" id="UP000297527"/>
    </source>
</evidence>
<feature type="signal peptide" evidence="1">
    <location>
        <begin position="1"/>
        <end position="22"/>
    </location>
</feature>
<dbReference type="OrthoDB" id="3462163at2759"/>
<sequence length="183" mass="19993">MGTNSLKLLVALLLTAAFMVSAHTIPAIDPNVDMPTKAHELVARAAPERFPTNPAVATSAAAYTNCCQFKPDGDDSLKYTLNLAGWGNTNHKKNHTIFDDQNCADGLAREVYHLGEVIIDWMCVPSYGALRDTFVTFIILNPQPTIVIMALNNAVPGTEQWGCTNSTLITDDSWMCKPQQLNI</sequence>
<reference evidence="2 3" key="1">
    <citation type="submission" date="2017-12" db="EMBL/GenBank/DDBJ databases">
        <title>Comparative genomics of Botrytis spp.</title>
        <authorList>
            <person name="Valero-Jimenez C.A."/>
            <person name="Tapia P."/>
            <person name="Veloso J."/>
            <person name="Silva-Moreno E."/>
            <person name="Staats M."/>
            <person name="Valdes J.H."/>
            <person name="Van Kan J.A.L."/>
        </authorList>
    </citation>
    <scope>NUCLEOTIDE SEQUENCE [LARGE SCALE GENOMIC DNA]</scope>
    <source>
        <strain evidence="2 3">MUCL11595</strain>
    </source>
</reference>
<evidence type="ECO:0000313" key="2">
    <source>
        <dbReference type="EMBL" id="TGO54632.1"/>
    </source>
</evidence>
<feature type="chain" id="PRO_5021263090" description="Ecp2 effector protein domain-containing protein" evidence="1">
    <location>
        <begin position="23"/>
        <end position="183"/>
    </location>
</feature>
<gene>
    <name evidence="2" type="ORF">BCON_0104g00290</name>
</gene>
<proteinExistence type="predicted"/>
<dbReference type="EMBL" id="PQXN01000104">
    <property type="protein sequence ID" value="TGO54632.1"/>
    <property type="molecule type" value="Genomic_DNA"/>
</dbReference>
<keyword evidence="1" id="KW-0732">Signal</keyword>
<dbReference type="Proteomes" id="UP000297527">
    <property type="component" value="Unassembled WGS sequence"/>
</dbReference>
<accession>A0A4Z1I570</accession>
<keyword evidence="3" id="KW-1185">Reference proteome</keyword>
<evidence type="ECO:0000256" key="1">
    <source>
        <dbReference type="SAM" id="SignalP"/>
    </source>
</evidence>
<organism evidence="2 3">
    <name type="scientific">Botryotinia convoluta</name>
    <dbReference type="NCBI Taxonomy" id="54673"/>
    <lineage>
        <taxon>Eukaryota</taxon>
        <taxon>Fungi</taxon>
        <taxon>Dikarya</taxon>
        <taxon>Ascomycota</taxon>
        <taxon>Pezizomycotina</taxon>
        <taxon>Leotiomycetes</taxon>
        <taxon>Helotiales</taxon>
        <taxon>Sclerotiniaceae</taxon>
        <taxon>Botryotinia</taxon>
    </lineage>
</organism>
<protein>
    <recommendedName>
        <fullName evidence="4">Ecp2 effector protein domain-containing protein</fullName>
    </recommendedName>
</protein>
<comment type="caution">
    <text evidence="2">The sequence shown here is derived from an EMBL/GenBank/DDBJ whole genome shotgun (WGS) entry which is preliminary data.</text>
</comment>
<dbReference type="AlphaFoldDB" id="A0A4Z1I570"/>